<dbReference type="Proteomes" id="UP000480303">
    <property type="component" value="Unassembled WGS sequence"/>
</dbReference>
<feature type="transmembrane region" description="Helical" evidence="1">
    <location>
        <begin position="31"/>
        <end position="47"/>
    </location>
</feature>
<keyword evidence="1" id="KW-0812">Transmembrane</keyword>
<feature type="transmembrane region" description="Helical" evidence="1">
    <location>
        <begin position="59"/>
        <end position="76"/>
    </location>
</feature>
<organism evidence="2 3">
    <name type="scientific">Pseudolactococcus hodotermopsidis</name>
    <dbReference type="NCBI Taxonomy" id="2709157"/>
    <lineage>
        <taxon>Bacteria</taxon>
        <taxon>Bacillati</taxon>
        <taxon>Bacillota</taxon>
        <taxon>Bacilli</taxon>
        <taxon>Lactobacillales</taxon>
        <taxon>Streptococcaceae</taxon>
        <taxon>Pseudolactococcus</taxon>
    </lineage>
</organism>
<accession>A0A6A0BDL4</accession>
<dbReference type="RefSeq" id="WP_172207674.1">
    <property type="nucleotide sequence ID" value="NZ_BLLI01000008.1"/>
</dbReference>
<evidence type="ECO:0000256" key="1">
    <source>
        <dbReference type="SAM" id="Phobius"/>
    </source>
</evidence>
<name>A0A6A0BDL4_9LACT</name>
<keyword evidence="3" id="KW-1185">Reference proteome</keyword>
<evidence type="ECO:0000313" key="3">
    <source>
        <dbReference type="Proteomes" id="UP000480303"/>
    </source>
</evidence>
<keyword evidence="1" id="KW-1133">Transmembrane helix</keyword>
<sequence>MMKKDKIKLFAILSGLITFVTFYQIVTKNQTSNSTLMLIYCIVALIFNRDKAFAKNKVALGIFIVTLLVLFLRILLARS</sequence>
<evidence type="ECO:0000313" key="2">
    <source>
        <dbReference type="EMBL" id="GFH41917.1"/>
    </source>
</evidence>
<proteinExistence type="predicted"/>
<protein>
    <submittedName>
        <fullName evidence="2">Uncharacterized protein</fullName>
    </submittedName>
</protein>
<keyword evidence="1" id="KW-0472">Membrane</keyword>
<reference evidence="2 3" key="1">
    <citation type="submission" date="2020-02" db="EMBL/GenBank/DDBJ databases">
        <title>Draft genome sequence of Lactococcus sp. Hs30E4-3.</title>
        <authorList>
            <person name="Noda S."/>
            <person name="Yuki M."/>
            <person name="Ohkuma M."/>
        </authorList>
    </citation>
    <scope>NUCLEOTIDE SEQUENCE [LARGE SCALE GENOMIC DNA]</scope>
    <source>
        <strain evidence="2 3">Hs30E4-3</strain>
    </source>
</reference>
<dbReference type="AlphaFoldDB" id="A0A6A0BDL4"/>
<comment type="caution">
    <text evidence="2">The sequence shown here is derived from an EMBL/GenBank/DDBJ whole genome shotgun (WGS) entry which is preliminary data.</text>
</comment>
<dbReference type="EMBL" id="BLLI01000008">
    <property type="protein sequence ID" value="GFH41917.1"/>
    <property type="molecule type" value="Genomic_DNA"/>
</dbReference>
<feature type="transmembrane region" description="Helical" evidence="1">
    <location>
        <begin position="7"/>
        <end position="25"/>
    </location>
</feature>
<gene>
    <name evidence="2" type="ORF">Hs30E_04680</name>
</gene>